<dbReference type="InterPro" id="IPR002018">
    <property type="entry name" value="CarbesteraseB"/>
</dbReference>
<dbReference type="OrthoDB" id="6846267at2759"/>
<feature type="non-terminal residue" evidence="6">
    <location>
        <position position="1"/>
    </location>
</feature>
<name>A0A0T6B5L2_9SCAR</name>
<dbReference type="AlphaFoldDB" id="A0A0T6B5L2"/>
<dbReference type="GO" id="GO:0052689">
    <property type="term" value="F:carboxylic ester hydrolase activity"/>
    <property type="evidence" value="ECO:0007669"/>
    <property type="project" value="UniProtKB-KW"/>
</dbReference>
<feature type="non-terminal residue" evidence="6">
    <location>
        <position position="297"/>
    </location>
</feature>
<sequence length="297" mass="32923">GMSAGGASVHYHYFSPLSKGFSESGTALDPWAMQQNALQKAEQLATFVGCPTEYSRELVACLKSRSGNEITQQISKFSPALGTTIAPFAPVVEKDYDGAFLTKHPYASLLEKTVTDVPWIVAVAEQEGYIFALNFADTFAEFLADFGKIAPHLLHYNSTIAEDEKPYVSSQIEDHYFQNSAGFEDLEQLIGDRLFFIGADTSAKLQAKGNKSPVYFYILGYKGKHGIGEMFGKNSKNIGASHGDGILYYFKTPISDEKLTDSDEKMKAFFLRWIVSFANNQEPKINEVKWQPVTGNE</sequence>
<evidence type="ECO:0000259" key="5">
    <source>
        <dbReference type="Pfam" id="PF00135"/>
    </source>
</evidence>
<evidence type="ECO:0000256" key="3">
    <source>
        <dbReference type="ARBA" id="ARBA00022801"/>
    </source>
</evidence>
<dbReference type="EMBL" id="LJIG01009771">
    <property type="protein sequence ID" value="KRT82413.1"/>
    <property type="molecule type" value="Genomic_DNA"/>
</dbReference>
<evidence type="ECO:0000256" key="1">
    <source>
        <dbReference type="ARBA" id="ARBA00005964"/>
    </source>
</evidence>
<reference evidence="6 7" key="1">
    <citation type="submission" date="2015-09" db="EMBL/GenBank/DDBJ databases">
        <title>Draft genome of the scarab beetle Oryctes borbonicus.</title>
        <authorList>
            <person name="Meyer J.M."/>
            <person name="Markov G.V."/>
            <person name="Baskaran P."/>
            <person name="Herrmann M."/>
            <person name="Sommer R.J."/>
            <person name="Roedelsperger C."/>
        </authorList>
    </citation>
    <scope>NUCLEOTIDE SEQUENCE [LARGE SCALE GENOMIC DNA]</scope>
    <source>
        <strain evidence="6">OB123</strain>
        <tissue evidence="6">Whole animal</tissue>
    </source>
</reference>
<evidence type="ECO:0000256" key="4">
    <source>
        <dbReference type="ARBA" id="ARBA00023180"/>
    </source>
</evidence>
<evidence type="ECO:0000256" key="2">
    <source>
        <dbReference type="ARBA" id="ARBA00022487"/>
    </source>
</evidence>
<proteinExistence type="inferred from homology"/>
<dbReference type="InterPro" id="IPR029058">
    <property type="entry name" value="AB_hydrolase_fold"/>
</dbReference>
<accession>A0A0T6B5L2</accession>
<feature type="domain" description="Carboxylesterase type B" evidence="5">
    <location>
        <begin position="1"/>
        <end position="296"/>
    </location>
</feature>
<keyword evidence="2" id="KW-0719">Serine esterase</keyword>
<evidence type="ECO:0000313" key="7">
    <source>
        <dbReference type="Proteomes" id="UP000051574"/>
    </source>
</evidence>
<dbReference type="Gene3D" id="3.40.50.1820">
    <property type="entry name" value="alpha/beta hydrolase"/>
    <property type="match status" value="1"/>
</dbReference>
<evidence type="ECO:0000313" key="6">
    <source>
        <dbReference type="EMBL" id="KRT82413.1"/>
    </source>
</evidence>
<organism evidence="6 7">
    <name type="scientific">Oryctes borbonicus</name>
    <dbReference type="NCBI Taxonomy" id="1629725"/>
    <lineage>
        <taxon>Eukaryota</taxon>
        <taxon>Metazoa</taxon>
        <taxon>Ecdysozoa</taxon>
        <taxon>Arthropoda</taxon>
        <taxon>Hexapoda</taxon>
        <taxon>Insecta</taxon>
        <taxon>Pterygota</taxon>
        <taxon>Neoptera</taxon>
        <taxon>Endopterygota</taxon>
        <taxon>Coleoptera</taxon>
        <taxon>Polyphaga</taxon>
        <taxon>Scarabaeiformia</taxon>
        <taxon>Scarabaeidae</taxon>
        <taxon>Dynastinae</taxon>
        <taxon>Oryctes</taxon>
    </lineage>
</organism>
<dbReference type="Proteomes" id="UP000051574">
    <property type="component" value="Unassembled WGS sequence"/>
</dbReference>
<comment type="similarity">
    <text evidence="1">Belongs to the type-B carboxylesterase/lipase family.</text>
</comment>
<dbReference type="Pfam" id="PF00135">
    <property type="entry name" value="COesterase"/>
    <property type="match status" value="1"/>
</dbReference>
<comment type="caution">
    <text evidence="6">The sequence shown here is derived from an EMBL/GenBank/DDBJ whole genome shotgun (WGS) entry which is preliminary data.</text>
</comment>
<dbReference type="PANTHER" id="PTHR43142:SF1">
    <property type="entry name" value="CARBOXYLIC ESTER HYDROLASE"/>
    <property type="match status" value="1"/>
</dbReference>
<keyword evidence="4" id="KW-0325">Glycoprotein</keyword>
<keyword evidence="3" id="KW-0378">Hydrolase</keyword>
<keyword evidence="7" id="KW-1185">Reference proteome</keyword>
<gene>
    <name evidence="6" type="ORF">AMK59_4104</name>
</gene>
<dbReference type="SUPFAM" id="SSF53474">
    <property type="entry name" value="alpha/beta-Hydrolases"/>
    <property type="match status" value="1"/>
</dbReference>
<protein>
    <submittedName>
        <fullName evidence="6">Esterase</fullName>
    </submittedName>
</protein>
<dbReference type="PANTHER" id="PTHR43142">
    <property type="entry name" value="CARBOXYLIC ESTER HYDROLASE"/>
    <property type="match status" value="1"/>
</dbReference>